<keyword evidence="1" id="KW-0812">Transmembrane</keyword>
<keyword evidence="1" id="KW-1133">Transmembrane helix</keyword>
<feature type="transmembrane region" description="Helical" evidence="1">
    <location>
        <begin position="7"/>
        <end position="34"/>
    </location>
</feature>
<feature type="transmembrane region" description="Helical" evidence="1">
    <location>
        <begin position="228"/>
        <end position="247"/>
    </location>
</feature>
<organism evidence="2 3">
    <name type="scientific">Acanthosepion pharaonis</name>
    <name type="common">Pharaoh cuttlefish</name>
    <name type="synonym">Sepia pharaonis</name>
    <dbReference type="NCBI Taxonomy" id="158019"/>
    <lineage>
        <taxon>Eukaryota</taxon>
        <taxon>Metazoa</taxon>
        <taxon>Spiralia</taxon>
        <taxon>Lophotrochozoa</taxon>
        <taxon>Mollusca</taxon>
        <taxon>Cephalopoda</taxon>
        <taxon>Coleoidea</taxon>
        <taxon>Decapodiformes</taxon>
        <taxon>Sepiida</taxon>
        <taxon>Sepiina</taxon>
        <taxon>Sepiidae</taxon>
        <taxon>Acanthosepion</taxon>
    </lineage>
</organism>
<evidence type="ECO:0000313" key="3">
    <source>
        <dbReference type="Proteomes" id="UP000597762"/>
    </source>
</evidence>
<feature type="transmembrane region" description="Helical" evidence="1">
    <location>
        <begin position="40"/>
        <end position="64"/>
    </location>
</feature>
<protein>
    <submittedName>
        <fullName evidence="2">Uncharacterized protein</fullName>
    </submittedName>
</protein>
<dbReference type="Proteomes" id="UP000597762">
    <property type="component" value="Unassembled WGS sequence"/>
</dbReference>
<proteinExistence type="predicted"/>
<evidence type="ECO:0000256" key="1">
    <source>
        <dbReference type="SAM" id="Phobius"/>
    </source>
</evidence>
<dbReference type="AlphaFoldDB" id="A0A812C6K4"/>
<name>A0A812C6K4_ACAPH</name>
<keyword evidence="1" id="KW-0472">Membrane</keyword>
<reference evidence="2" key="1">
    <citation type="submission" date="2021-01" db="EMBL/GenBank/DDBJ databases">
        <authorList>
            <person name="Li R."/>
            <person name="Bekaert M."/>
        </authorList>
    </citation>
    <scope>NUCLEOTIDE SEQUENCE</scope>
    <source>
        <strain evidence="2">Farmed</strain>
    </source>
</reference>
<accession>A0A812C6K4</accession>
<sequence>MISLYFLFLFPFLSLFSFFFFLFFFSFFFSFSLFCLSFSIFFHFLLFFLFSFPFSFFLSFTFFFRLKRFPPPPDLCMFFFGSRPVTKVFFFLFPDQIVFPGPLSRIKMSFPISLPRIKFFPLGLCPESKCLCPESKCLSPDIILGLNSLPRNPESLSLVLFLGSNCFPQASVQNQSPLSKMNVSFPGSISSPRISNQCLSPDLFLGSNCFPRASSCLFPYRFLRLKCFLPYLFLALNYFLSYLLLVWNRA</sequence>
<gene>
    <name evidence="2" type="ORF">SPHA_30451</name>
</gene>
<dbReference type="EMBL" id="CAHIKZ030001224">
    <property type="protein sequence ID" value="CAE1256913.1"/>
    <property type="molecule type" value="Genomic_DNA"/>
</dbReference>
<keyword evidence="3" id="KW-1185">Reference proteome</keyword>
<evidence type="ECO:0000313" key="2">
    <source>
        <dbReference type="EMBL" id="CAE1256913.1"/>
    </source>
</evidence>
<comment type="caution">
    <text evidence="2">The sequence shown here is derived from an EMBL/GenBank/DDBJ whole genome shotgun (WGS) entry which is preliminary data.</text>
</comment>